<reference evidence="1" key="1">
    <citation type="submission" date="2019-08" db="EMBL/GenBank/DDBJ databases">
        <authorList>
            <person name="Kucharzyk K."/>
            <person name="Murdoch R.W."/>
            <person name="Higgins S."/>
            <person name="Loffler F."/>
        </authorList>
    </citation>
    <scope>NUCLEOTIDE SEQUENCE</scope>
</reference>
<dbReference type="EMBL" id="VSSQ01005104">
    <property type="protein sequence ID" value="MPM27863.1"/>
    <property type="molecule type" value="Genomic_DNA"/>
</dbReference>
<dbReference type="InterPro" id="IPR036278">
    <property type="entry name" value="Sialidase_sf"/>
</dbReference>
<accession>A0A644YMY0</accession>
<protein>
    <submittedName>
        <fullName evidence="1">Uncharacterized protein</fullName>
    </submittedName>
</protein>
<name>A0A644YMY0_9ZZZZ</name>
<dbReference type="SUPFAM" id="SSF50939">
    <property type="entry name" value="Sialidases"/>
    <property type="match status" value="1"/>
</dbReference>
<comment type="caution">
    <text evidence="1">The sequence shown here is derived from an EMBL/GenBank/DDBJ whole genome shotgun (WGS) entry which is preliminary data.</text>
</comment>
<organism evidence="1">
    <name type="scientific">bioreactor metagenome</name>
    <dbReference type="NCBI Taxonomy" id="1076179"/>
    <lineage>
        <taxon>unclassified sequences</taxon>
        <taxon>metagenomes</taxon>
        <taxon>ecological metagenomes</taxon>
    </lineage>
</organism>
<gene>
    <name evidence="1" type="ORF">SDC9_74378</name>
</gene>
<sequence length="455" mass="50924">MMRESLDGGSTWRKLGVLLEGCAPYLWRARKIKDGTLLLLLSLYGTPWGLGKQRSTRNTMLPGETYINKIQTCFLASKDGVHFTGPHYVLPGIGAHEYDVCECPDGRLLFLAGDVQATPVGRQFVERRGESFFNGTLYGVRRGAPADPKRDPMGGFMPESLIMREDGLIIGSRRNKPYSCSADFGENWYEVDGLPNSLYQPFLMEAPDGTILNFGHKGGDMALGQEDMFIGVDRFRVQNGMPASCVLTLKRDMDSEQTHYINEFMALLTAGGKPVTHQAVLFRAHPVWNADGSYSTIPQSEASIQTEAVTDETGTAKIAFPMFDNRPDIHFYYNIDVVFRPREGTGYSPCDGPMMCVSGMTPHRKNRWPYDAYLAEGKLFLSPALIKAVPDAIRQINALGSRRPVQKGELNEELLERLLKANLLHETHRGYEWYACVHPKDPFEALDMGSGDWYI</sequence>
<evidence type="ECO:0000313" key="1">
    <source>
        <dbReference type="EMBL" id="MPM27863.1"/>
    </source>
</evidence>
<dbReference type="AlphaFoldDB" id="A0A644YMY0"/>
<dbReference type="Gene3D" id="2.120.10.10">
    <property type="match status" value="1"/>
</dbReference>
<proteinExistence type="predicted"/>